<dbReference type="GeneID" id="11464110"/>
<accession>G8XUB1</accession>
<name>G8XUB1_9BETA</name>
<sequence length="453" mass="51905">MAAIEVLRHVASLHHDFSALDSFLESESGLRLPLEWPPECFIQLRSLAGLGYFEHKYDAVCNKGRYVCCKEKMHPFGFVCHCARQWRYRYVLLLGASGSIYCYDDEEQCVYMVARSVEVLCSRGLRNVDSFYAYTDLVPPGIECDEHIEQIIEVQDDLQSMAETVADIGCRVYPIIEPAGIDTHFAIYTTGGLLYKTFTDNSVRNEALYVHVMGKATTQIACLCDVVGVLGCMSVENVFLARIFVLVDSFGVVYGYNDTFCRVSRLADNFEMFIRILGRKALQNYRYDSRKISVMRLEKPPVCFHTVHDVLPEPQWDAVDNPFEPDREELCEADRFSAFLSSKRLMEDYNKHEATHELNCVLIGNVTSGCFWAQEMKALTELPVHATSRTTNLSEARRYVLSLIDLSFEALCTKMESEDSDEETITSFIFKKPCQKCVCRKRWRLFRAGRKEL</sequence>
<proteinExistence type="predicted"/>
<protein>
    <submittedName>
        <fullName evidence="1">Tegument protein vICA</fullName>
    </submittedName>
</protein>
<organism evidence="1 2">
    <name type="scientific">Aotine betaherpesvirus 1</name>
    <dbReference type="NCBI Taxonomy" id="50290"/>
    <lineage>
        <taxon>Viruses</taxon>
        <taxon>Duplodnaviria</taxon>
        <taxon>Heunggongvirae</taxon>
        <taxon>Peploviricota</taxon>
        <taxon>Herviviricetes</taxon>
        <taxon>Herpesvirales</taxon>
        <taxon>Orthoherpesviridae</taxon>
        <taxon>Betaherpesvirinae</taxon>
        <taxon>Cytomegalovirus</taxon>
        <taxon>Cytomegalovirus aotinebeta1</taxon>
    </lineage>
</organism>
<keyword evidence="2" id="KW-1185">Reference proteome</keyword>
<dbReference type="RefSeq" id="YP_004940062.1">
    <property type="nucleotide sequence ID" value="NC_016447.1"/>
</dbReference>
<dbReference type="Pfam" id="PF02393">
    <property type="entry name" value="US22"/>
    <property type="match status" value="1"/>
</dbReference>
<dbReference type="EMBL" id="FJ483970">
    <property type="protein sequence ID" value="AEV80742.1"/>
    <property type="molecule type" value="Genomic_DNA"/>
</dbReference>
<gene>
    <name evidence="1" type="primary">UL36</name>
</gene>
<dbReference type="OrthoDB" id="9139at10239"/>
<evidence type="ECO:0000313" key="2">
    <source>
        <dbReference type="Proteomes" id="UP000113968"/>
    </source>
</evidence>
<reference evidence="1" key="1">
    <citation type="submission" date="2011-12" db="EMBL/GenBank/DDBJ databases">
        <title>Comparative genomics of primate cytomegaloviruses.</title>
        <authorList>
            <person name="Davison A.J."/>
            <person name="Holton M."/>
            <person name="Dolan A."/>
            <person name="Dargan D.J."/>
            <person name="Gatherer D."/>
            <person name="Hayward G.S."/>
        </authorList>
    </citation>
    <scope>NUCLEOTIDE SEQUENCE [LARGE SCALE GENOMIC DNA]</scope>
    <source>
        <strain evidence="1">S34E</strain>
    </source>
</reference>
<dbReference type="InterPro" id="IPR003360">
    <property type="entry name" value="US22-like"/>
</dbReference>
<dbReference type="Proteomes" id="UP000113968">
    <property type="component" value="Segment"/>
</dbReference>
<evidence type="ECO:0000313" key="1">
    <source>
        <dbReference type="EMBL" id="AEV80742.1"/>
    </source>
</evidence>
<dbReference type="KEGG" id="vg:11464110"/>